<comment type="caution">
    <text evidence="1">The sequence shown here is derived from an EMBL/GenBank/DDBJ whole genome shotgun (WGS) entry which is preliminary data.</text>
</comment>
<evidence type="ECO:0000313" key="1">
    <source>
        <dbReference type="EMBL" id="KAI0066318.1"/>
    </source>
</evidence>
<sequence>MSLSKIGPLLLSAVLVWKAFTPPPSSQTSPTEKVELQHSGIERGVTSSFVHYHMLVNKIQYCIVCLCEVVWTVASSFSHHPVVAALSYNDDPSSAVRVTPQFIAGMALIVGGALLRFACFDVMGKHFTFKVLLREEHRLITAGPYSYVRHPSYTGLYALFVGCALVLYGDGSWFRESGWLESQLGRAWVTVWVLMRLFESVMIGVRTVTEDGFLREKFGDEWAKWAARTQYRLVPFIF</sequence>
<evidence type="ECO:0000313" key="2">
    <source>
        <dbReference type="Proteomes" id="UP000814140"/>
    </source>
</evidence>
<accession>A0ACB8TCG6</accession>
<name>A0ACB8TCG6_9AGAM</name>
<dbReference type="EMBL" id="MU277193">
    <property type="protein sequence ID" value="KAI0066318.1"/>
    <property type="molecule type" value="Genomic_DNA"/>
</dbReference>
<organism evidence="1 2">
    <name type="scientific">Artomyces pyxidatus</name>
    <dbReference type="NCBI Taxonomy" id="48021"/>
    <lineage>
        <taxon>Eukaryota</taxon>
        <taxon>Fungi</taxon>
        <taxon>Dikarya</taxon>
        <taxon>Basidiomycota</taxon>
        <taxon>Agaricomycotina</taxon>
        <taxon>Agaricomycetes</taxon>
        <taxon>Russulales</taxon>
        <taxon>Auriscalpiaceae</taxon>
        <taxon>Artomyces</taxon>
    </lineage>
</organism>
<dbReference type="Proteomes" id="UP000814140">
    <property type="component" value="Unassembled WGS sequence"/>
</dbReference>
<proteinExistence type="predicted"/>
<reference evidence="1" key="1">
    <citation type="submission" date="2021-03" db="EMBL/GenBank/DDBJ databases">
        <authorList>
            <consortium name="DOE Joint Genome Institute"/>
            <person name="Ahrendt S."/>
            <person name="Looney B.P."/>
            <person name="Miyauchi S."/>
            <person name="Morin E."/>
            <person name="Drula E."/>
            <person name="Courty P.E."/>
            <person name="Chicoki N."/>
            <person name="Fauchery L."/>
            <person name="Kohler A."/>
            <person name="Kuo A."/>
            <person name="Labutti K."/>
            <person name="Pangilinan J."/>
            <person name="Lipzen A."/>
            <person name="Riley R."/>
            <person name="Andreopoulos W."/>
            <person name="He G."/>
            <person name="Johnson J."/>
            <person name="Barry K.W."/>
            <person name="Grigoriev I.V."/>
            <person name="Nagy L."/>
            <person name="Hibbett D."/>
            <person name="Henrissat B."/>
            <person name="Matheny P.B."/>
            <person name="Labbe J."/>
            <person name="Martin F."/>
        </authorList>
    </citation>
    <scope>NUCLEOTIDE SEQUENCE</scope>
    <source>
        <strain evidence="1">HHB10654</strain>
    </source>
</reference>
<reference evidence="1" key="2">
    <citation type="journal article" date="2022" name="New Phytol.">
        <title>Evolutionary transition to the ectomycorrhizal habit in the genomes of a hyperdiverse lineage of mushroom-forming fungi.</title>
        <authorList>
            <person name="Looney B."/>
            <person name="Miyauchi S."/>
            <person name="Morin E."/>
            <person name="Drula E."/>
            <person name="Courty P.E."/>
            <person name="Kohler A."/>
            <person name="Kuo A."/>
            <person name="LaButti K."/>
            <person name="Pangilinan J."/>
            <person name="Lipzen A."/>
            <person name="Riley R."/>
            <person name="Andreopoulos W."/>
            <person name="He G."/>
            <person name="Johnson J."/>
            <person name="Nolan M."/>
            <person name="Tritt A."/>
            <person name="Barry K.W."/>
            <person name="Grigoriev I.V."/>
            <person name="Nagy L.G."/>
            <person name="Hibbett D."/>
            <person name="Henrissat B."/>
            <person name="Matheny P.B."/>
            <person name="Labbe J."/>
            <person name="Martin F.M."/>
        </authorList>
    </citation>
    <scope>NUCLEOTIDE SEQUENCE</scope>
    <source>
        <strain evidence="1">HHB10654</strain>
    </source>
</reference>
<gene>
    <name evidence="1" type="ORF">BV25DRAFT_1821234</name>
</gene>
<keyword evidence="2" id="KW-1185">Reference proteome</keyword>
<protein>
    <submittedName>
        <fullName evidence="1">Uncharacterized protein</fullName>
    </submittedName>
</protein>